<reference evidence="1 2" key="1">
    <citation type="submission" date="2019-09" db="EMBL/GenBank/DDBJ databases">
        <authorList>
            <person name="Chandra G."/>
            <person name="Truman W A."/>
        </authorList>
    </citation>
    <scope>NUCLEOTIDE SEQUENCE [LARGE SCALE GENOMIC DNA]</scope>
    <source>
        <strain evidence="1">PS833</strain>
    </source>
</reference>
<proteinExistence type="predicted"/>
<dbReference type="Proteomes" id="UP000409037">
    <property type="component" value="Unassembled WGS sequence"/>
</dbReference>
<dbReference type="Gene3D" id="3.40.190.10">
    <property type="entry name" value="Periplasmic binding protein-like II"/>
    <property type="match status" value="1"/>
</dbReference>
<gene>
    <name evidence="1" type="ORF">PS833_02689</name>
</gene>
<evidence type="ECO:0000313" key="1">
    <source>
        <dbReference type="EMBL" id="VVO01571.1"/>
    </source>
</evidence>
<name>A0A5E7CBM1_PSEFL</name>
<sequence>MPEDFDARRLALIRAGFNRARPEARLETFSGMSGDLKQKLSAGDLDIALVKREPDSGPCWAAWPEDLVWVKGVDVDTANAVVPLALFPQGHTPFLHQPDHQGVSFRCALILPLFGSTNQYSLLATFTRLHSVG</sequence>
<evidence type="ECO:0000313" key="2">
    <source>
        <dbReference type="Proteomes" id="UP000409037"/>
    </source>
</evidence>
<accession>A0A5E7CBM1</accession>
<dbReference type="SUPFAM" id="SSF53850">
    <property type="entry name" value="Periplasmic binding protein-like II"/>
    <property type="match status" value="1"/>
</dbReference>
<evidence type="ECO:0008006" key="3">
    <source>
        <dbReference type="Google" id="ProtNLM"/>
    </source>
</evidence>
<organism evidence="1 2">
    <name type="scientific">Pseudomonas fluorescens</name>
    <dbReference type="NCBI Taxonomy" id="294"/>
    <lineage>
        <taxon>Bacteria</taxon>
        <taxon>Pseudomonadati</taxon>
        <taxon>Pseudomonadota</taxon>
        <taxon>Gammaproteobacteria</taxon>
        <taxon>Pseudomonadales</taxon>
        <taxon>Pseudomonadaceae</taxon>
        <taxon>Pseudomonas</taxon>
    </lineage>
</organism>
<dbReference type="EMBL" id="CABVHU010000006">
    <property type="protein sequence ID" value="VVO01571.1"/>
    <property type="molecule type" value="Genomic_DNA"/>
</dbReference>
<protein>
    <recommendedName>
        <fullName evidence="3">LysR substrate-binding domain-containing protein</fullName>
    </recommendedName>
</protein>
<dbReference type="AlphaFoldDB" id="A0A5E7CBM1"/>